<evidence type="ECO:0000313" key="2">
    <source>
        <dbReference type="Proteomes" id="UP000018211"/>
    </source>
</evidence>
<evidence type="ECO:0000313" key="1">
    <source>
        <dbReference type="EMBL" id="CCO50256.1"/>
    </source>
</evidence>
<dbReference type="AlphaFoldDB" id="A0AAV2W1C9"/>
<protein>
    <recommendedName>
        <fullName evidence="3">Transposase</fullName>
    </recommendedName>
</protein>
<dbReference type="EMBL" id="CAOF01000200">
    <property type="protein sequence ID" value="CCO50256.1"/>
    <property type="molecule type" value="Genomic_DNA"/>
</dbReference>
<comment type="caution">
    <text evidence="1">The sequence shown here is derived from an EMBL/GenBank/DDBJ whole genome shotgun (WGS) entry which is preliminary data.</text>
</comment>
<name>A0AAV2W1C9_9VIBR</name>
<sequence length="46" mass="5371">MPPMSWNLKVIFGEELSFCEVMSFHSRMAKGLYGFLKNNKDPLVMF</sequence>
<proteinExistence type="predicted"/>
<gene>
    <name evidence="1" type="ORF">VIBNISOn1_p0093</name>
</gene>
<dbReference type="Proteomes" id="UP000018211">
    <property type="component" value="Unassembled WGS sequence"/>
</dbReference>
<accession>A0AAV2W1C9</accession>
<reference evidence="1 2" key="1">
    <citation type="journal article" date="2013" name="ISME J.">
        <title>Comparative genomics of pathogenic lineages of Vibrio nigripulchritudo identifies virulence-associated traits.</title>
        <authorList>
            <person name="Goudenege D."/>
            <person name="Labreuche Y."/>
            <person name="Krin E."/>
            <person name="Ansquer D."/>
            <person name="Mangenot S."/>
            <person name="Calteau A."/>
            <person name="Medigue C."/>
            <person name="Mazel D."/>
            <person name="Polz M.F."/>
            <person name="Le Roux F."/>
        </authorList>
    </citation>
    <scope>NUCLEOTIDE SEQUENCE [LARGE SCALE GENOMIC DNA]</scope>
    <source>
        <strain evidence="1 2">SOn1</strain>
    </source>
</reference>
<evidence type="ECO:0008006" key="3">
    <source>
        <dbReference type="Google" id="ProtNLM"/>
    </source>
</evidence>
<organism evidence="1 2">
    <name type="scientific">Vibrio nigripulchritudo SOn1</name>
    <dbReference type="NCBI Taxonomy" id="1238450"/>
    <lineage>
        <taxon>Bacteria</taxon>
        <taxon>Pseudomonadati</taxon>
        <taxon>Pseudomonadota</taxon>
        <taxon>Gammaproteobacteria</taxon>
        <taxon>Vibrionales</taxon>
        <taxon>Vibrionaceae</taxon>
        <taxon>Vibrio</taxon>
    </lineage>
</organism>